<dbReference type="Gene3D" id="3.40.50.300">
    <property type="entry name" value="P-loop containing nucleotide triphosphate hydrolases"/>
    <property type="match status" value="1"/>
</dbReference>
<dbReference type="InterPro" id="IPR050095">
    <property type="entry name" value="ECF_ABC_transporter_ATP-bd"/>
</dbReference>
<organism evidence="12 13">
    <name type="scientific">Dulcicalothrix desertica PCC 7102</name>
    <dbReference type="NCBI Taxonomy" id="232991"/>
    <lineage>
        <taxon>Bacteria</taxon>
        <taxon>Bacillati</taxon>
        <taxon>Cyanobacteriota</taxon>
        <taxon>Cyanophyceae</taxon>
        <taxon>Nostocales</taxon>
        <taxon>Calotrichaceae</taxon>
        <taxon>Dulcicalothrix</taxon>
    </lineage>
</organism>
<name>A0A3S1J040_9CYAN</name>
<comment type="function">
    <text evidence="9">Probably part of an ABC transporter complex. Responsible for energy coupling to the transport system.</text>
</comment>
<gene>
    <name evidence="12" type="ORF">DSM106972_040930</name>
</gene>
<dbReference type="PROSITE" id="PS00211">
    <property type="entry name" value="ABC_TRANSPORTER_1"/>
    <property type="match status" value="1"/>
</dbReference>
<dbReference type="FunFam" id="3.40.50.300:FF:000224">
    <property type="entry name" value="Energy-coupling factor transporter ATP-binding protein EcfA"/>
    <property type="match status" value="1"/>
</dbReference>
<dbReference type="InterPro" id="IPR005876">
    <property type="entry name" value="Co_trans_ATP-bd"/>
</dbReference>
<keyword evidence="6 10" id="KW-0067">ATP-binding</keyword>
<keyword evidence="4 10" id="KW-1003">Cell membrane</keyword>
<comment type="subcellular location">
    <subcellularLocation>
        <location evidence="1 10">Cell membrane</location>
        <topology evidence="1 10">Peripheral membrane protein</topology>
    </subcellularLocation>
</comment>
<dbReference type="InterPro" id="IPR003593">
    <property type="entry name" value="AAA+_ATPase"/>
</dbReference>
<evidence type="ECO:0000256" key="10">
    <source>
        <dbReference type="RuleBase" id="RU364103"/>
    </source>
</evidence>
<dbReference type="RefSeq" id="WP_127082503.1">
    <property type="nucleotide sequence ID" value="NZ_RSCL01000009.1"/>
</dbReference>
<dbReference type="GO" id="GO:0042626">
    <property type="term" value="F:ATPase-coupled transmembrane transporter activity"/>
    <property type="evidence" value="ECO:0007669"/>
    <property type="project" value="TreeGrafter"/>
</dbReference>
<dbReference type="Pfam" id="PF00005">
    <property type="entry name" value="ABC_tran"/>
    <property type="match status" value="1"/>
</dbReference>
<evidence type="ECO:0000313" key="13">
    <source>
        <dbReference type="Proteomes" id="UP000271624"/>
    </source>
</evidence>
<evidence type="ECO:0000256" key="2">
    <source>
        <dbReference type="ARBA" id="ARBA00005417"/>
    </source>
</evidence>
<dbReference type="GO" id="GO:0006824">
    <property type="term" value="P:cobalt ion transport"/>
    <property type="evidence" value="ECO:0007669"/>
    <property type="project" value="InterPro"/>
</dbReference>
<protein>
    <recommendedName>
        <fullName evidence="10">ABC transporter ATP-binding protein</fullName>
    </recommendedName>
</protein>
<dbReference type="InterPro" id="IPR027417">
    <property type="entry name" value="P-loop_NTPase"/>
</dbReference>
<dbReference type="GO" id="GO:0016887">
    <property type="term" value="F:ATP hydrolysis activity"/>
    <property type="evidence" value="ECO:0007669"/>
    <property type="project" value="InterPro"/>
</dbReference>
<dbReference type="InterPro" id="IPR015856">
    <property type="entry name" value="ABC_transpr_CbiO/EcfA_su"/>
</dbReference>
<dbReference type="InterPro" id="IPR017871">
    <property type="entry name" value="ABC_transporter-like_CS"/>
</dbReference>
<dbReference type="InterPro" id="IPR003439">
    <property type="entry name" value="ABC_transporter-like_ATP-bd"/>
</dbReference>
<dbReference type="OrthoDB" id="9784332at2"/>
<evidence type="ECO:0000256" key="3">
    <source>
        <dbReference type="ARBA" id="ARBA00022448"/>
    </source>
</evidence>
<dbReference type="PROSITE" id="PS50893">
    <property type="entry name" value="ABC_TRANSPORTER_2"/>
    <property type="match status" value="1"/>
</dbReference>
<evidence type="ECO:0000313" key="12">
    <source>
        <dbReference type="EMBL" id="RUT05272.1"/>
    </source>
</evidence>
<reference evidence="12" key="1">
    <citation type="submission" date="2018-12" db="EMBL/GenBank/DDBJ databases">
        <authorList>
            <person name="Will S."/>
            <person name="Neumann-Schaal M."/>
            <person name="Henke P."/>
        </authorList>
    </citation>
    <scope>NUCLEOTIDE SEQUENCE</scope>
    <source>
        <strain evidence="12">PCC 7102</strain>
    </source>
</reference>
<dbReference type="PANTHER" id="PTHR43553:SF24">
    <property type="entry name" value="ENERGY-COUPLING FACTOR TRANSPORTER ATP-BINDING PROTEIN ECFA1"/>
    <property type="match status" value="1"/>
</dbReference>
<proteinExistence type="inferred from homology"/>
<evidence type="ECO:0000256" key="6">
    <source>
        <dbReference type="ARBA" id="ARBA00022840"/>
    </source>
</evidence>
<evidence type="ECO:0000256" key="8">
    <source>
        <dbReference type="ARBA" id="ARBA00023136"/>
    </source>
</evidence>
<dbReference type="CDD" id="cd03225">
    <property type="entry name" value="ABC_cobalt_CbiO_domain1"/>
    <property type="match status" value="1"/>
</dbReference>
<evidence type="ECO:0000256" key="9">
    <source>
        <dbReference type="ARBA" id="ARBA00025157"/>
    </source>
</evidence>
<evidence type="ECO:0000259" key="11">
    <source>
        <dbReference type="PROSITE" id="PS50893"/>
    </source>
</evidence>
<dbReference type="EMBL" id="RSCL01000009">
    <property type="protein sequence ID" value="RUT05272.1"/>
    <property type="molecule type" value="Genomic_DNA"/>
</dbReference>
<comment type="caution">
    <text evidence="12">The sequence shown here is derived from an EMBL/GenBank/DDBJ whole genome shotgun (WGS) entry which is preliminary data.</text>
</comment>
<sequence>MHEYLLELEQVYYTYTGANKNALNGLTLKIPTGKKCALIGQNGCGKTTLFLLANGLYKPNQGSVIWQGKPIQYNRKSLMQLRQQVGLIFQDPEQQLVASTVEEDISYGLCNLNLPELEIKTRVEQALEEFDLIELAQTPVHHMSLGQKKRVSIADVMVLQPQLLLLDEPTAYLDKLHSRKLITTLKNIHQNGTTVLMASHDLDLIYRWADWLFVMDSGLLILEGEPKQVFNQRNIIESLDLEVPLIHDILSILETQQRKNLRKIKISNIQIYPLRHPQKNYLKCDTIERSFLGTNV</sequence>
<dbReference type="SMART" id="SM00382">
    <property type="entry name" value="AAA"/>
    <property type="match status" value="1"/>
</dbReference>
<dbReference type="AlphaFoldDB" id="A0A3S1J040"/>
<keyword evidence="8 10" id="KW-0472">Membrane</keyword>
<dbReference type="Proteomes" id="UP000271624">
    <property type="component" value="Unassembled WGS sequence"/>
</dbReference>
<reference evidence="12" key="2">
    <citation type="journal article" date="2019" name="Genome Biol. Evol.">
        <title>Day and night: Metabolic profiles and evolutionary relationships of six axenic non-marine cyanobacteria.</title>
        <authorList>
            <person name="Will S.E."/>
            <person name="Henke P."/>
            <person name="Boedeker C."/>
            <person name="Huang S."/>
            <person name="Brinkmann H."/>
            <person name="Rohde M."/>
            <person name="Jarek M."/>
            <person name="Friedl T."/>
            <person name="Seufert S."/>
            <person name="Schumacher M."/>
            <person name="Overmann J."/>
            <person name="Neumann-Schaal M."/>
            <person name="Petersen J."/>
        </authorList>
    </citation>
    <scope>NUCLEOTIDE SEQUENCE [LARGE SCALE GENOMIC DNA]</scope>
    <source>
        <strain evidence="12">PCC 7102</strain>
    </source>
</reference>
<keyword evidence="13" id="KW-1185">Reference proteome</keyword>
<evidence type="ECO:0000256" key="7">
    <source>
        <dbReference type="ARBA" id="ARBA00022967"/>
    </source>
</evidence>
<evidence type="ECO:0000256" key="1">
    <source>
        <dbReference type="ARBA" id="ARBA00004202"/>
    </source>
</evidence>
<keyword evidence="7" id="KW-1278">Translocase</keyword>
<comment type="function">
    <text evidence="10">Part of an ABC transporter complex. Responsible for energy coupling to the transport system.</text>
</comment>
<dbReference type="GO" id="GO:0005524">
    <property type="term" value="F:ATP binding"/>
    <property type="evidence" value="ECO:0007669"/>
    <property type="project" value="UniProtKB-UniRule"/>
</dbReference>
<feature type="domain" description="ABC transporter" evidence="11">
    <location>
        <begin position="6"/>
        <end position="242"/>
    </location>
</feature>
<comment type="similarity">
    <text evidence="2 10">Belongs to the ABC transporter superfamily.</text>
</comment>
<evidence type="ECO:0000256" key="4">
    <source>
        <dbReference type="ARBA" id="ARBA00022475"/>
    </source>
</evidence>
<evidence type="ECO:0000256" key="5">
    <source>
        <dbReference type="ARBA" id="ARBA00022741"/>
    </source>
</evidence>
<dbReference type="PANTHER" id="PTHR43553">
    <property type="entry name" value="HEAVY METAL TRANSPORTER"/>
    <property type="match status" value="1"/>
</dbReference>
<dbReference type="SUPFAM" id="SSF52540">
    <property type="entry name" value="P-loop containing nucleoside triphosphate hydrolases"/>
    <property type="match status" value="1"/>
</dbReference>
<keyword evidence="3 10" id="KW-0813">Transport</keyword>
<keyword evidence="5 10" id="KW-0547">Nucleotide-binding</keyword>
<accession>A0A3S1J040</accession>
<dbReference type="GO" id="GO:0043190">
    <property type="term" value="C:ATP-binding cassette (ABC) transporter complex"/>
    <property type="evidence" value="ECO:0007669"/>
    <property type="project" value="TreeGrafter"/>
</dbReference>
<dbReference type="NCBIfam" id="TIGR01166">
    <property type="entry name" value="cbiO"/>
    <property type="match status" value="1"/>
</dbReference>